<gene>
    <name evidence="5" type="primary">menE</name>
    <name evidence="8" type="ORF">FD20_GL001916</name>
</gene>
<keyword evidence="4 5" id="KW-0067">ATP-binding</keyword>
<evidence type="ECO:0000256" key="1">
    <source>
        <dbReference type="ARBA" id="ARBA00022428"/>
    </source>
</evidence>
<comment type="pathway">
    <text evidence="5">Quinol/quinone metabolism; menaquinone biosynthesis.</text>
</comment>
<dbReference type="PANTHER" id="PTHR43201:SF5">
    <property type="entry name" value="MEDIUM-CHAIN ACYL-COA LIGASE ACSF2, MITOCHONDRIAL"/>
    <property type="match status" value="1"/>
</dbReference>
<proteinExistence type="inferred from homology"/>
<dbReference type="PATRIC" id="fig|1423812.3.peg.2033"/>
<feature type="domain" description="AMP-dependent synthetase/ligase" evidence="6">
    <location>
        <begin position="7"/>
        <end position="342"/>
    </location>
</feature>
<comment type="catalytic activity">
    <reaction evidence="5">
        <text>2-succinylbenzoate + ATP + CoA = 2-succinylbenzoyl-CoA + AMP + diphosphate</text>
        <dbReference type="Rhea" id="RHEA:17009"/>
        <dbReference type="ChEBI" id="CHEBI:18325"/>
        <dbReference type="ChEBI" id="CHEBI:30616"/>
        <dbReference type="ChEBI" id="CHEBI:33019"/>
        <dbReference type="ChEBI" id="CHEBI:57287"/>
        <dbReference type="ChEBI" id="CHEBI:57364"/>
        <dbReference type="ChEBI" id="CHEBI:456215"/>
        <dbReference type="EC" id="6.2.1.26"/>
    </reaction>
</comment>
<dbReference type="GO" id="GO:0031956">
    <property type="term" value="F:medium-chain fatty acid-CoA ligase activity"/>
    <property type="evidence" value="ECO:0007669"/>
    <property type="project" value="TreeGrafter"/>
</dbReference>
<dbReference type="GO" id="GO:0009234">
    <property type="term" value="P:menaquinone biosynthetic process"/>
    <property type="evidence" value="ECO:0007669"/>
    <property type="project" value="UniProtKB-UniRule"/>
</dbReference>
<keyword evidence="9" id="KW-1185">Reference proteome</keyword>
<keyword evidence="1 5" id="KW-0474">Menaquinone biosynthesis</keyword>
<dbReference type="NCBIfam" id="TIGR01923">
    <property type="entry name" value="menE"/>
    <property type="match status" value="1"/>
</dbReference>
<dbReference type="UniPathway" id="UPA00079"/>
<feature type="domain" description="AMP-binding enzyme C-terminal" evidence="7">
    <location>
        <begin position="393"/>
        <end position="468"/>
    </location>
</feature>
<dbReference type="UniPathway" id="UPA01057">
    <property type="reaction ID" value="UER00166"/>
</dbReference>
<dbReference type="GO" id="GO:0005524">
    <property type="term" value="F:ATP binding"/>
    <property type="evidence" value="ECO:0007669"/>
    <property type="project" value="UniProtKB-KW"/>
</dbReference>
<evidence type="ECO:0000313" key="9">
    <source>
        <dbReference type="Proteomes" id="UP000051155"/>
    </source>
</evidence>
<dbReference type="InterPro" id="IPR000873">
    <property type="entry name" value="AMP-dep_synth/lig_dom"/>
</dbReference>
<accession>A0A0R1QAV1</accession>
<comment type="similarity">
    <text evidence="5">Belongs to the ATP-dependent AMP-binding enzyme family. MenE subfamily.</text>
</comment>
<dbReference type="EC" id="6.2.1.26" evidence="5"/>
<dbReference type="AlphaFoldDB" id="A0A0R1QAV1"/>
<dbReference type="InterPro" id="IPR025110">
    <property type="entry name" value="AMP-bd_C"/>
</dbReference>
<dbReference type="InterPro" id="IPR042099">
    <property type="entry name" value="ANL_N_sf"/>
</dbReference>
<name>A0A0R1QAV1_9LACO</name>
<dbReference type="Gene3D" id="3.30.300.30">
    <property type="match status" value="1"/>
</dbReference>
<comment type="pathway">
    <text evidence="5">Quinol/quinone metabolism; 1,4-dihydroxy-2-naphthoate biosynthesis; 1,4-dihydroxy-2-naphthoate from chorismate: step 5/7.</text>
</comment>
<dbReference type="InterPro" id="IPR045851">
    <property type="entry name" value="AMP-bd_C_sf"/>
</dbReference>
<dbReference type="NCBIfam" id="NF002966">
    <property type="entry name" value="PRK03640.1"/>
    <property type="match status" value="1"/>
</dbReference>
<keyword evidence="3 5" id="KW-0547">Nucleotide-binding</keyword>
<dbReference type="Proteomes" id="UP000051155">
    <property type="component" value="Unassembled WGS sequence"/>
</dbReference>
<sequence length="489" mass="54713">MENWLIKQAELAPYRPALVYEGRTWNFRQLKTKVHKIAGKLTHFIGKSVKRAGIIADNTPASYFMILAFQQLGVQPVLLNCRLAFSELERQREDAEVLVVFVDDLLKKRFEQRVKSNTHYYFISELDSITSDSPVIIQSFEDDKIASIMYTSGTTGHPHGVLQTFRNHFFSAVGSVFNLGLQIDDQWLCAVPIFHISGLSIMMRSLIYGTGVILVPHFDPVKITKLLAFKHVSLMSVVPIMLKQLLELYPTEGYNESFRTFLLGGAPIDAATLGSCQKKGISVIQSYGMTETCSQVVALNFADAPSKIGSVGKPLFPVQLRINTGKIGEIEVKAPNLVKGYLNDQAGFNDKLTQDGWFRTGDIGNFDKEGFLFIKGRKDEMFISGGENVFPNEVENVYAKVAGIKEIAVIGIPDKRWGQVPYAFVELQDHSKLDAASLKLYGREKLAHYKVPQAFITVDKLPRTANGKLKHSAVREQFSKVIAKLNKEN</sequence>
<dbReference type="STRING" id="1423812.FD20_GL001916"/>
<dbReference type="PANTHER" id="PTHR43201">
    <property type="entry name" value="ACYL-COA SYNTHETASE"/>
    <property type="match status" value="1"/>
</dbReference>
<evidence type="ECO:0000256" key="5">
    <source>
        <dbReference type="HAMAP-Rule" id="MF_00731"/>
    </source>
</evidence>
<evidence type="ECO:0000259" key="7">
    <source>
        <dbReference type="Pfam" id="PF13193"/>
    </source>
</evidence>
<dbReference type="GO" id="GO:0006631">
    <property type="term" value="P:fatty acid metabolic process"/>
    <property type="evidence" value="ECO:0007669"/>
    <property type="project" value="TreeGrafter"/>
</dbReference>
<dbReference type="HAMAP" id="MF_00731">
    <property type="entry name" value="MenE"/>
    <property type="match status" value="1"/>
</dbReference>
<reference evidence="8 9" key="1">
    <citation type="journal article" date="2015" name="Genome Announc.">
        <title>Expanding the biotechnology potential of lactobacilli through comparative genomics of 213 strains and associated genera.</title>
        <authorList>
            <person name="Sun Z."/>
            <person name="Harris H.M."/>
            <person name="McCann A."/>
            <person name="Guo C."/>
            <person name="Argimon S."/>
            <person name="Zhang W."/>
            <person name="Yang X."/>
            <person name="Jeffery I.B."/>
            <person name="Cooney J.C."/>
            <person name="Kagawa T.F."/>
            <person name="Liu W."/>
            <person name="Song Y."/>
            <person name="Salvetti E."/>
            <person name="Wrobel A."/>
            <person name="Rasinkangas P."/>
            <person name="Parkhill J."/>
            <person name="Rea M.C."/>
            <person name="O'Sullivan O."/>
            <person name="Ritari J."/>
            <person name="Douillard F.P."/>
            <person name="Paul Ross R."/>
            <person name="Yang R."/>
            <person name="Briner A.E."/>
            <person name="Felis G.E."/>
            <person name="de Vos W.M."/>
            <person name="Barrangou R."/>
            <person name="Klaenhammer T.R."/>
            <person name="Caufield P.W."/>
            <person name="Cui Y."/>
            <person name="Zhang H."/>
            <person name="O'Toole P.W."/>
        </authorList>
    </citation>
    <scope>NUCLEOTIDE SEQUENCE [LARGE SCALE GENOMIC DNA]</scope>
    <source>
        <strain evidence="8 9">DSM 19971</strain>
    </source>
</reference>
<dbReference type="EMBL" id="AZEG01000005">
    <property type="protein sequence ID" value="KRL38299.1"/>
    <property type="molecule type" value="Genomic_DNA"/>
</dbReference>
<evidence type="ECO:0000256" key="2">
    <source>
        <dbReference type="ARBA" id="ARBA00022598"/>
    </source>
</evidence>
<comment type="caution">
    <text evidence="8">The sequence shown here is derived from an EMBL/GenBank/DDBJ whole genome shotgun (WGS) entry which is preliminary data.</text>
</comment>
<keyword evidence="2 5" id="KW-0436">Ligase</keyword>
<dbReference type="GO" id="GO:0008756">
    <property type="term" value="F:o-succinylbenzoate-CoA ligase activity"/>
    <property type="evidence" value="ECO:0007669"/>
    <property type="project" value="UniProtKB-UniRule"/>
</dbReference>
<comment type="function">
    <text evidence="5">Converts 2-succinylbenzoate (OSB) to 2-succinylbenzoyl-CoA (OSB-CoA).</text>
</comment>
<evidence type="ECO:0000256" key="3">
    <source>
        <dbReference type="ARBA" id="ARBA00022741"/>
    </source>
</evidence>
<dbReference type="Pfam" id="PF00501">
    <property type="entry name" value="AMP-binding"/>
    <property type="match status" value="1"/>
</dbReference>
<dbReference type="OrthoDB" id="9762242at2"/>
<evidence type="ECO:0000259" key="6">
    <source>
        <dbReference type="Pfam" id="PF00501"/>
    </source>
</evidence>
<dbReference type="SUPFAM" id="SSF56801">
    <property type="entry name" value="Acetyl-CoA synthetase-like"/>
    <property type="match status" value="1"/>
</dbReference>
<dbReference type="Pfam" id="PF13193">
    <property type="entry name" value="AMP-binding_C"/>
    <property type="match status" value="1"/>
</dbReference>
<evidence type="ECO:0000256" key="4">
    <source>
        <dbReference type="ARBA" id="ARBA00022840"/>
    </source>
</evidence>
<dbReference type="InterPro" id="IPR010192">
    <property type="entry name" value="MenE"/>
</dbReference>
<protein>
    <recommendedName>
        <fullName evidence="5">2-succinylbenzoate--CoA ligase</fullName>
        <ecNumber evidence="5">6.2.1.26</ecNumber>
    </recommendedName>
    <alternativeName>
        <fullName evidence="5">o-succinylbenzoyl-CoA synthetase</fullName>
        <shortName evidence="5">OSB-CoA synthetase</shortName>
    </alternativeName>
</protein>
<dbReference type="RefSeq" id="WP_057736257.1">
    <property type="nucleotide sequence ID" value="NZ_AZEG01000005.1"/>
</dbReference>
<evidence type="ECO:0000313" key="8">
    <source>
        <dbReference type="EMBL" id="KRL38299.1"/>
    </source>
</evidence>
<organism evidence="8 9">
    <name type="scientific">Liquorilactobacillus uvarum DSM 19971</name>
    <dbReference type="NCBI Taxonomy" id="1423812"/>
    <lineage>
        <taxon>Bacteria</taxon>
        <taxon>Bacillati</taxon>
        <taxon>Bacillota</taxon>
        <taxon>Bacilli</taxon>
        <taxon>Lactobacillales</taxon>
        <taxon>Lactobacillaceae</taxon>
        <taxon>Liquorilactobacillus</taxon>
    </lineage>
</organism>
<dbReference type="Gene3D" id="3.40.50.12780">
    <property type="entry name" value="N-terminal domain of ligase-like"/>
    <property type="match status" value="1"/>
</dbReference>